<evidence type="ECO:0000256" key="2">
    <source>
        <dbReference type="ARBA" id="ARBA00022679"/>
    </source>
</evidence>
<dbReference type="InterPro" id="IPR028098">
    <property type="entry name" value="Glyco_trans_4-like_N"/>
</dbReference>
<proteinExistence type="predicted"/>
<dbReference type="InterPro" id="IPR050194">
    <property type="entry name" value="Glycosyltransferase_grp1"/>
</dbReference>
<feature type="domain" description="Glycosyl transferase family 1" evidence="3">
    <location>
        <begin position="210"/>
        <end position="371"/>
    </location>
</feature>
<accession>A0ABX8BDP9</accession>
<protein>
    <submittedName>
        <fullName evidence="5">Glycosyltransferase</fullName>
        <ecNumber evidence="5">2.4.-.-</ecNumber>
    </submittedName>
</protein>
<evidence type="ECO:0000259" key="4">
    <source>
        <dbReference type="Pfam" id="PF13439"/>
    </source>
</evidence>
<dbReference type="Pfam" id="PF13439">
    <property type="entry name" value="Glyco_transf_4"/>
    <property type="match status" value="1"/>
</dbReference>
<dbReference type="Gene3D" id="3.40.50.2000">
    <property type="entry name" value="Glycogen Phosphorylase B"/>
    <property type="match status" value="2"/>
</dbReference>
<dbReference type="SUPFAM" id="SSF53756">
    <property type="entry name" value="UDP-Glycosyltransferase/glycogen phosphorylase"/>
    <property type="match status" value="1"/>
</dbReference>
<evidence type="ECO:0000313" key="6">
    <source>
        <dbReference type="Proteomes" id="UP000676079"/>
    </source>
</evidence>
<evidence type="ECO:0000313" key="5">
    <source>
        <dbReference type="EMBL" id="QUX20371.1"/>
    </source>
</evidence>
<dbReference type="RefSeq" id="WP_220561566.1">
    <property type="nucleotide sequence ID" value="NZ_CP074133.1"/>
</dbReference>
<dbReference type="GO" id="GO:0016757">
    <property type="term" value="F:glycosyltransferase activity"/>
    <property type="evidence" value="ECO:0007669"/>
    <property type="project" value="UniProtKB-KW"/>
</dbReference>
<keyword evidence="6" id="KW-1185">Reference proteome</keyword>
<dbReference type="EMBL" id="CP074133">
    <property type="protein sequence ID" value="QUX20371.1"/>
    <property type="molecule type" value="Genomic_DNA"/>
</dbReference>
<evidence type="ECO:0000259" key="3">
    <source>
        <dbReference type="Pfam" id="PF00534"/>
    </source>
</evidence>
<dbReference type="PANTHER" id="PTHR45947">
    <property type="entry name" value="SULFOQUINOVOSYL TRANSFERASE SQD2"/>
    <property type="match status" value="1"/>
</dbReference>
<organism evidence="5 6">
    <name type="scientific">Nocardiopsis changdeensis</name>
    <dbReference type="NCBI Taxonomy" id="2831969"/>
    <lineage>
        <taxon>Bacteria</taxon>
        <taxon>Bacillati</taxon>
        <taxon>Actinomycetota</taxon>
        <taxon>Actinomycetes</taxon>
        <taxon>Streptosporangiales</taxon>
        <taxon>Nocardiopsidaceae</taxon>
        <taxon>Nocardiopsis</taxon>
    </lineage>
</organism>
<evidence type="ECO:0000256" key="1">
    <source>
        <dbReference type="ARBA" id="ARBA00022676"/>
    </source>
</evidence>
<dbReference type="InterPro" id="IPR001296">
    <property type="entry name" value="Glyco_trans_1"/>
</dbReference>
<feature type="domain" description="Glycosyltransferase subfamily 4-like N-terminal" evidence="4">
    <location>
        <begin position="22"/>
        <end position="197"/>
    </location>
</feature>
<name>A0ABX8BDP9_9ACTN</name>
<sequence>MRIAMVSEHASPLDAIGGEDAGGQNVHVAELAMALAEGGHEVVVHTRRTDVHRPDTVSVGPGLRVEHVRAGPEQPVPKDELLPYMGEFARRLRASWRADRPDVVHAHFWMSGQASLEAAGRLGLPVVETFHALGVVKARHQGAADTSPRERIPVERAVAARSELVVATSAEERRELLSWGIAPGRVAVVPCGVDTHRFAPAGPAAPRPRGERVRLLSLGRLVPRKGVDTVIRALAGVPGAELLVAGGPAPGRLDRDPEVGRLRGIAAREGVADRVRFLGAVDRSEVPALLRSCDIAVNLPWYEPFGMSTVEAMACGVPVVASRVGGHLDTVVHGETGLLTPERDPRTAADAIAWLASDPQTRAEFGAAAAERARSLYSWAEVARGSEECYRGLLGPRAVPLPGRGRPEPIAAVRRGEGE</sequence>
<reference evidence="5 6" key="1">
    <citation type="submission" date="2021-05" db="EMBL/GenBank/DDBJ databases">
        <title>Direct Submission.</title>
        <authorList>
            <person name="Li K."/>
            <person name="Gao J."/>
        </authorList>
    </citation>
    <scope>NUCLEOTIDE SEQUENCE [LARGE SCALE GENOMIC DNA]</scope>
    <source>
        <strain evidence="5 6">Mg02</strain>
    </source>
</reference>
<dbReference type="Proteomes" id="UP000676079">
    <property type="component" value="Chromosome"/>
</dbReference>
<gene>
    <name evidence="5" type="ORF">KGD84_17765</name>
</gene>
<dbReference type="EC" id="2.4.-.-" evidence="5"/>
<dbReference type="PANTHER" id="PTHR45947:SF3">
    <property type="entry name" value="SULFOQUINOVOSYL TRANSFERASE SQD2"/>
    <property type="match status" value="1"/>
</dbReference>
<keyword evidence="2 5" id="KW-0808">Transferase</keyword>
<dbReference type="Pfam" id="PF00534">
    <property type="entry name" value="Glycos_transf_1"/>
    <property type="match status" value="1"/>
</dbReference>
<keyword evidence="1 5" id="KW-0328">Glycosyltransferase</keyword>